<evidence type="ECO:0000313" key="2">
    <source>
        <dbReference type="EMBL" id="UXI65799.1"/>
    </source>
</evidence>
<keyword evidence="3" id="KW-1185">Reference proteome</keyword>
<dbReference type="EMBL" id="CP104694">
    <property type="protein sequence ID" value="UXI65799.1"/>
    <property type="molecule type" value="Genomic_DNA"/>
</dbReference>
<feature type="region of interest" description="Disordered" evidence="1">
    <location>
        <begin position="82"/>
        <end position="108"/>
    </location>
</feature>
<dbReference type="RefSeq" id="WP_261692795.1">
    <property type="nucleotide sequence ID" value="NZ_CP104694.1"/>
</dbReference>
<sequence>MIRLGLDLAALGFEFEEFRLGLLQVQRRVLMCLGFDLAALGFELEVFGLGLPEVYRRGGGGDGTLVLEDASGTGADSSLVVGGTPDADGFTTPSVADTAVPPLFSEGR</sequence>
<gene>
    <name evidence="2" type="ORF">N4264_13600</name>
</gene>
<dbReference type="Proteomes" id="UP001064632">
    <property type="component" value="Chromosome"/>
</dbReference>
<protein>
    <submittedName>
        <fullName evidence="2">Uncharacterized protein</fullName>
    </submittedName>
</protein>
<organism evidence="2 3">
    <name type="scientific">Tahibacter amnicola</name>
    <dbReference type="NCBI Taxonomy" id="2976241"/>
    <lineage>
        <taxon>Bacteria</taxon>
        <taxon>Pseudomonadati</taxon>
        <taxon>Pseudomonadota</taxon>
        <taxon>Gammaproteobacteria</taxon>
        <taxon>Lysobacterales</taxon>
        <taxon>Rhodanobacteraceae</taxon>
        <taxon>Tahibacter</taxon>
    </lineage>
</organism>
<name>A0ABY6B7Z7_9GAMM</name>
<reference evidence="2" key="1">
    <citation type="submission" date="2022-09" db="EMBL/GenBank/DDBJ databases">
        <title>Tahibacter sp. nov., isolated from a fresh water.</title>
        <authorList>
            <person name="Baek J.H."/>
            <person name="Lee J.K."/>
            <person name="Kim J.M."/>
            <person name="Jeon C.O."/>
        </authorList>
    </citation>
    <scope>NUCLEOTIDE SEQUENCE</scope>
    <source>
        <strain evidence="2">W38</strain>
    </source>
</reference>
<accession>A0ABY6B7Z7</accession>
<proteinExistence type="predicted"/>
<evidence type="ECO:0000313" key="3">
    <source>
        <dbReference type="Proteomes" id="UP001064632"/>
    </source>
</evidence>
<evidence type="ECO:0000256" key="1">
    <source>
        <dbReference type="SAM" id="MobiDB-lite"/>
    </source>
</evidence>